<protein>
    <submittedName>
        <fullName evidence="1">Uncharacterized protein</fullName>
    </submittedName>
</protein>
<evidence type="ECO:0000313" key="1">
    <source>
        <dbReference type="EMBL" id="KAH0771338.1"/>
    </source>
</evidence>
<comment type="caution">
    <text evidence="1">The sequence shown here is derived from an EMBL/GenBank/DDBJ whole genome shotgun (WGS) entry which is preliminary data.</text>
</comment>
<name>A0ABQ7VS92_SOLTU</name>
<gene>
    <name evidence="1" type="ORF">KY290_015319</name>
</gene>
<dbReference type="Proteomes" id="UP000826656">
    <property type="component" value="Unassembled WGS sequence"/>
</dbReference>
<evidence type="ECO:0000313" key="2">
    <source>
        <dbReference type="Proteomes" id="UP000826656"/>
    </source>
</evidence>
<keyword evidence="2" id="KW-1185">Reference proteome</keyword>
<sequence>MMYLESITLASRVLQPGRPIHPGVASTVYTSSSIVSHHFHGEGWKSSSKKYWIICAELDELDSSFTSFLADSFKDYPNLAKPARNVVRYKLLREAWKQVPPCVRTPASLDI</sequence>
<reference evidence="1 2" key="1">
    <citation type="journal article" date="2021" name="bioRxiv">
        <title>Chromosome-scale and haplotype-resolved genome assembly of a tetraploid potato cultivar.</title>
        <authorList>
            <person name="Sun H."/>
            <person name="Jiao W.-B."/>
            <person name="Krause K."/>
            <person name="Campoy J.A."/>
            <person name="Goel M."/>
            <person name="Folz-Donahue K."/>
            <person name="Kukat C."/>
            <person name="Huettel B."/>
            <person name="Schneeberger K."/>
        </authorList>
    </citation>
    <scope>NUCLEOTIDE SEQUENCE [LARGE SCALE GENOMIC DNA]</scope>
    <source>
        <strain evidence="1">SolTubOtavaFocal</strain>
        <tissue evidence="1">Leaves</tissue>
    </source>
</reference>
<organism evidence="1 2">
    <name type="scientific">Solanum tuberosum</name>
    <name type="common">Potato</name>
    <dbReference type="NCBI Taxonomy" id="4113"/>
    <lineage>
        <taxon>Eukaryota</taxon>
        <taxon>Viridiplantae</taxon>
        <taxon>Streptophyta</taxon>
        <taxon>Embryophyta</taxon>
        <taxon>Tracheophyta</taxon>
        <taxon>Spermatophyta</taxon>
        <taxon>Magnoliopsida</taxon>
        <taxon>eudicotyledons</taxon>
        <taxon>Gunneridae</taxon>
        <taxon>Pentapetalae</taxon>
        <taxon>asterids</taxon>
        <taxon>lamiids</taxon>
        <taxon>Solanales</taxon>
        <taxon>Solanaceae</taxon>
        <taxon>Solanoideae</taxon>
        <taxon>Solaneae</taxon>
        <taxon>Solanum</taxon>
    </lineage>
</organism>
<proteinExistence type="predicted"/>
<dbReference type="EMBL" id="JAIVGD010000011">
    <property type="protein sequence ID" value="KAH0771338.1"/>
    <property type="molecule type" value="Genomic_DNA"/>
</dbReference>
<accession>A0ABQ7VS92</accession>